<dbReference type="EMBL" id="JAUSRA010000001">
    <property type="protein sequence ID" value="MDP9795210.1"/>
    <property type="molecule type" value="Genomic_DNA"/>
</dbReference>
<evidence type="ECO:0008006" key="3">
    <source>
        <dbReference type="Google" id="ProtNLM"/>
    </source>
</evidence>
<gene>
    <name evidence="1" type="ORF">J2S43_003722</name>
</gene>
<keyword evidence="2" id="KW-1185">Reference proteome</keyword>
<name>A0ABT9MUY8_9ACTN</name>
<dbReference type="Proteomes" id="UP001240984">
    <property type="component" value="Unassembled WGS sequence"/>
</dbReference>
<reference evidence="1 2" key="1">
    <citation type="submission" date="2023-07" db="EMBL/GenBank/DDBJ databases">
        <title>Sequencing the genomes of 1000 actinobacteria strains.</title>
        <authorList>
            <person name="Klenk H.-P."/>
        </authorList>
    </citation>
    <scope>NUCLEOTIDE SEQUENCE [LARGE SCALE GENOMIC DNA]</scope>
    <source>
        <strain evidence="1 2">DSM 44710</strain>
    </source>
</reference>
<organism evidence="1 2">
    <name type="scientific">Catenuloplanes nepalensis</name>
    <dbReference type="NCBI Taxonomy" id="587533"/>
    <lineage>
        <taxon>Bacteria</taxon>
        <taxon>Bacillati</taxon>
        <taxon>Actinomycetota</taxon>
        <taxon>Actinomycetes</taxon>
        <taxon>Micromonosporales</taxon>
        <taxon>Micromonosporaceae</taxon>
        <taxon>Catenuloplanes</taxon>
    </lineage>
</organism>
<dbReference type="RefSeq" id="WP_306830832.1">
    <property type="nucleotide sequence ID" value="NZ_JAUSRA010000001.1"/>
</dbReference>
<accession>A0ABT9MUY8</accession>
<evidence type="ECO:0000313" key="2">
    <source>
        <dbReference type="Proteomes" id="UP001240984"/>
    </source>
</evidence>
<protein>
    <recommendedName>
        <fullName evidence="3">Transposase</fullName>
    </recommendedName>
</protein>
<sequence length="57" mass="6310">MIVELEISFPQRIPGTHMHPALKAVGRAKVVYRDGRAAWVLDEAILEKILASLRAAT</sequence>
<comment type="caution">
    <text evidence="1">The sequence shown here is derived from an EMBL/GenBank/DDBJ whole genome shotgun (WGS) entry which is preliminary data.</text>
</comment>
<proteinExistence type="predicted"/>
<evidence type="ECO:0000313" key="1">
    <source>
        <dbReference type="EMBL" id="MDP9795210.1"/>
    </source>
</evidence>